<evidence type="ECO:0000313" key="19">
    <source>
        <dbReference type="EMBL" id="AVR89730.1"/>
    </source>
</evidence>
<evidence type="ECO:0000256" key="11">
    <source>
        <dbReference type="ARBA" id="ARBA00023136"/>
    </source>
</evidence>
<dbReference type="GO" id="GO:0038023">
    <property type="term" value="F:signaling receptor activity"/>
    <property type="evidence" value="ECO:0007669"/>
    <property type="project" value="InterPro"/>
</dbReference>
<dbReference type="GO" id="GO:0009279">
    <property type="term" value="C:cell outer membrane"/>
    <property type="evidence" value="ECO:0007669"/>
    <property type="project" value="UniProtKB-SubCell"/>
</dbReference>
<evidence type="ECO:0000256" key="3">
    <source>
        <dbReference type="ARBA" id="ARBA00022448"/>
    </source>
</evidence>
<dbReference type="EMBL" id="CP028339">
    <property type="protein sequence ID" value="AVR89730.1"/>
    <property type="molecule type" value="Genomic_DNA"/>
</dbReference>
<evidence type="ECO:0000256" key="2">
    <source>
        <dbReference type="ARBA" id="ARBA00009810"/>
    </source>
</evidence>
<evidence type="ECO:0000256" key="12">
    <source>
        <dbReference type="ARBA" id="ARBA00023170"/>
    </source>
</evidence>
<keyword evidence="7 17" id="KW-0732">Signal</keyword>
<reference evidence="19 20" key="1">
    <citation type="submission" date="2018-03" db="EMBL/GenBank/DDBJ databases">
        <title>Complete genome sequence of Thauera aromatica, a model organism for studying aromatic compound degradation under denitrifying conditions.</title>
        <authorList>
            <person name="Lo H.-Y."/>
            <person name="Goris T."/>
            <person name="Boll M."/>
            <person name="Mueller J.A."/>
        </authorList>
    </citation>
    <scope>NUCLEOTIDE SEQUENCE [LARGE SCALE GENOMIC DNA]</scope>
    <source>
        <strain evidence="19 20">K172</strain>
    </source>
</reference>
<keyword evidence="6 14" id="KW-0812">Transmembrane</keyword>
<keyword evidence="3 14" id="KW-0813">Transport</keyword>
<dbReference type="AlphaFoldDB" id="A0A2R4BR25"/>
<evidence type="ECO:0000256" key="9">
    <source>
        <dbReference type="ARBA" id="ARBA00023065"/>
    </source>
</evidence>
<dbReference type="GO" id="GO:0015344">
    <property type="term" value="F:siderophore uptake transmembrane transporter activity"/>
    <property type="evidence" value="ECO:0007669"/>
    <property type="project" value="TreeGrafter"/>
</dbReference>
<evidence type="ECO:0000256" key="14">
    <source>
        <dbReference type="PROSITE-ProRule" id="PRU01360"/>
    </source>
</evidence>
<feature type="chain" id="PRO_5015302015" evidence="17">
    <location>
        <begin position="37"/>
        <end position="801"/>
    </location>
</feature>
<dbReference type="InterPro" id="IPR010105">
    <property type="entry name" value="TonB_sidphr_rcpt"/>
</dbReference>
<keyword evidence="5" id="KW-0410">Iron transport</keyword>
<evidence type="ECO:0000256" key="8">
    <source>
        <dbReference type="ARBA" id="ARBA00023004"/>
    </source>
</evidence>
<evidence type="ECO:0000256" key="16">
    <source>
        <dbReference type="RuleBase" id="RU003357"/>
    </source>
</evidence>
<dbReference type="InterPro" id="IPR036942">
    <property type="entry name" value="Beta-barrel_TonB_sf"/>
</dbReference>
<dbReference type="Gene3D" id="2.170.130.10">
    <property type="entry name" value="TonB-dependent receptor, plug domain"/>
    <property type="match status" value="1"/>
</dbReference>
<dbReference type="PANTHER" id="PTHR32552">
    <property type="entry name" value="FERRICHROME IRON RECEPTOR-RELATED"/>
    <property type="match status" value="1"/>
</dbReference>
<name>A0A2R4BR25_THAAR</name>
<dbReference type="PROSITE" id="PS52016">
    <property type="entry name" value="TONB_DEPENDENT_REC_3"/>
    <property type="match status" value="1"/>
</dbReference>
<comment type="similarity">
    <text evidence="2 14 16">Belongs to the TonB-dependent receptor family.</text>
</comment>
<protein>
    <submittedName>
        <fullName evidence="19">Ferrichrome-iron receptor</fullName>
    </submittedName>
</protein>
<feature type="domain" description="Secretin/TonB short N-terminal" evidence="18">
    <location>
        <begin position="73"/>
        <end position="123"/>
    </location>
</feature>
<dbReference type="GO" id="GO:0015891">
    <property type="term" value="P:siderophore transport"/>
    <property type="evidence" value="ECO:0007669"/>
    <property type="project" value="InterPro"/>
</dbReference>
<dbReference type="InterPro" id="IPR037066">
    <property type="entry name" value="Plug_dom_sf"/>
</dbReference>
<feature type="signal peptide" evidence="17">
    <location>
        <begin position="1"/>
        <end position="36"/>
    </location>
</feature>
<keyword evidence="9" id="KW-0406">Ion transport</keyword>
<keyword evidence="13 14" id="KW-0998">Cell outer membrane</keyword>
<evidence type="ECO:0000256" key="10">
    <source>
        <dbReference type="ARBA" id="ARBA00023077"/>
    </source>
</evidence>
<evidence type="ECO:0000256" key="13">
    <source>
        <dbReference type="ARBA" id="ARBA00023237"/>
    </source>
</evidence>
<dbReference type="Pfam" id="PF07660">
    <property type="entry name" value="STN"/>
    <property type="match status" value="1"/>
</dbReference>
<keyword evidence="4 14" id="KW-1134">Transmembrane beta strand</keyword>
<accession>A0A2R4BR25</accession>
<dbReference type="Pfam" id="PF07715">
    <property type="entry name" value="Plug"/>
    <property type="match status" value="1"/>
</dbReference>
<dbReference type="InterPro" id="IPR010917">
    <property type="entry name" value="TonB_rcpt_CS"/>
</dbReference>
<dbReference type="Gene3D" id="2.40.170.20">
    <property type="entry name" value="TonB-dependent receptor, beta-barrel domain"/>
    <property type="match status" value="1"/>
</dbReference>
<organism evidence="19 20">
    <name type="scientific">Thauera aromatica K172</name>
    <dbReference type="NCBI Taxonomy" id="44139"/>
    <lineage>
        <taxon>Bacteria</taxon>
        <taxon>Pseudomonadati</taxon>
        <taxon>Pseudomonadota</taxon>
        <taxon>Betaproteobacteria</taxon>
        <taxon>Rhodocyclales</taxon>
        <taxon>Zoogloeaceae</taxon>
        <taxon>Thauera</taxon>
    </lineage>
</organism>
<dbReference type="FunFam" id="2.170.130.10:FF:000001">
    <property type="entry name" value="Catecholate siderophore TonB-dependent receptor"/>
    <property type="match status" value="1"/>
</dbReference>
<dbReference type="Pfam" id="PF00593">
    <property type="entry name" value="TonB_dep_Rec_b-barrel"/>
    <property type="match status" value="1"/>
</dbReference>
<dbReference type="PANTHER" id="PTHR32552:SF68">
    <property type="entry name" value="FERRICHROME OUTER MEMBRANE TRANSPORTER_PHAGE RECEPTOR"/>
    <property type="match status" value="1"/>
</dbReference>
<dbReference type="Proteomes" id="UP000241885">
    <property type="component" value="Chromosome"/>
</dbReference>
<dbReference type="InterPro" id="IPR012910">
    <property type="entry name" value="Plug_dom"/>
</dbReference>
<evidence type="ECO:0000256" key="4">
    <source>
        <dbReference type="ARBA" id="ARBA00022452"/>
    </source>
</evidence>
<evidence type="ECO:0000256" key="17">
    <source>
        <dbReference type="SAM" id="SignalP"/>
    </source>
</evidence>
<keyword evidence="11 14" id="KW-0472">Membrane</keyword>
<gene>
    <name evidence="19" type="ORF">Tharo_2848</name>
</gene>
<evidence type="ECO:0000256" key="6">
    <source>
        <dbReference type="ARBA" id="ARBA00022692"/>
    </source>
</evidence>
<comment type="subcellular location">
    <subcellularLocation>
        <location evidence="1 14">Cell outer membrane</location>
        <topology evidence="1 14">Multi-pass membrane protein</topology>
    </subcellularLocation>
</comment>
<dbReference type="InterPro" id="IPR000531">
    <property type="entry name" value="Beta-barrel_TonB"/>
</dbReference>
<evidence type="ECO:0000259" key="18">
    <source>
        <dbReference type="SMART" id="SM00965"/>
    </source>
</evidence>
<keyword evidence="20" id="KW-1185">Reference proteome</keyword>
<feature type="short sequence motif" description="TonB C-terminal box" evidence="15">
    <location>
        <begin position="784"/>
        <end position="801"/>
    </location>
</feature>
<dbReference type="InterPro" id="IPR011662">
    <property type="entry name" value="Secretin/TonB_short_N"/>
</dbReference>
<sequence>MHRTSPTRPTTRPTTRPLLRPILAAIVLGTSPLSLAAASTAPVAQATTAERDYAVPAGPLGATLNRIAREAGLTVVVDGSLVANKLAPAVNGRMSAETALRRALAGSGLGLSIEGGAALIRAPRSAASAPHQLPEVRVLATTATAAYQAAAATSATRIDAPLRDIPQTVNVVTPTLIADQAAQSLQDTLQNVPGVSFHIGDGQRDQVYIRGFDAIGDQYVDGLRDDGLYYRDLSNVDRIEVVKGPAAVLYGRGSSGGIVNRITKKPGSDPVRELSLVLGSWDQRRSSFDLGGALGESADFRLTGAVERADSFRDEGFLEREAFAPSLALQLSADTRLLIQAETLRDKRITDMGIPAFRGHPVKVSDDTYYGTANARHDDYSEARVDAGRLTLEHRIDDRLALRNHFGTYSYRLDRQNTFAATVNEAAQTASLFHGATDRDDQGWFNQLELTQELAAAGMRHQLLYGLELGRQEKDFQSWNWNVRPTVNVFDPVQPPLSAFGRPVLANDNLTSMEVVSAYIQDLVTLSPRWKMLVGLRHDSFRQEVDDRLAGQSDRERTDREWSPRAGLVFQPSDWQSWYLSWSRSFQPSGETLAFSAAQADMAPEETTNLEVGTKLDFFDGRLSATAALFELERRGIKATDPVSRTLVAVGTQRTRGLELTVAGEIAPRWQLSAGYAHLDTRVTRSVAVQNGVDLEGTRAALTPLNSANLWLVHELGGGFHLGGGLRYVGDRYAAPDNLVTLPSYVTADAMLRYETKGYELALNLKNLADKEYFVSGHGASNNLNAPGAPRSIQLTARLRF</sequence>
<dbReference type="PROSITE" id="PS01156">
    <property type="entry name" value="TONB_DEPENDENT_REC_2"/>
    <property type="match status" value="1"/>
</dbReference>
<evidence type="ECO:0000256" key="1">
    <source>
        <dbReference type="ARBA" id="ARBA00004571"/>
    </source>
</evidence>
<evidence type="ECO:0000256" key="7">
    <source>
        <dbReference type="ARBA" id="ARBA00022729"/>
    </source>
</evidence>
<dbReference type="InterPro" id="IPR039426">
    <property type="entry name" value="TonB-dep_rcpt-like"/>
</dbReference>
<dbReference type="CDD" id="cd01347">
    <property type="entry name" value="ligand_gated_channel"/>
    <property type="match status" value="1"/>
</dbReference>
<keyword evidence="8" id="KW-0408">Iron</keyword>
<dbReference type="SMART" id="SM00965">
    <property type="entry name" value="STN"/>
    <property type="match status" value="1"/>
</dbReference>
<dbReference type="RefSeq" id="WP_211309619.1">
    <property type="nucleotide sequence ID" value="NZ_CP028339.1"/>
</dbReference>
<dbReference type="KEGG" id="tak:Tharo_2848"/>
<dbReference type="Gene3D" id="3.55.50.30">
    <property type="match status" value="1"/>
</dbReference>
<evidence type="ECO:0000313" key="20">
    <source>
        <dbReference type="Proteomes" id="UP000241885"/>
    </source>
</evidence>
<keyword evidence="10 16" id="KW-0798">TonB box</keyword>
<dbReference type="NCBIfam" id="TIGR01783">
    <property type="entry name" value="TonB-siderophor"/>
    <property type="match status" value="1"/>
</dbReference>
<evidence type="ECO:0000256" key="5">
    <source>
        <dbReference type="ARBA" id="ARBA00022496"/>
    </source>
</evidence>
<dbReference type="SUPFAM" id="SSF56935">
    <property type="entry name" value="Porins"/>
    <property type="match status" value="1"/>
</dbReference>
<evidence type="ECO:0000256" key="15">
    <source>
        <dbReference type="PROSITE-ProRule" id="PRU10144"/>
    </source>
</evidence>
<keyword evidence="12 19" id="KW-0675">Receptor</keyword>
<proteinExistence type="inferred from homology"/>